<protein>
    <submittedName>
        <fullName evidence="3">Uncharacterized protein (TIGR01244 family)</fullName>
    </submittedName>
</protein>
<dbReference type="Gene3D" id="3.90.190.10">
    <property type="entry name" value="Protein tyrosine phosphatase superfamily"/>
    <property type="match status" value="1"/>
</dbReference>
<accession>A0A2T5HBH9</accession>
<dbReference type="AlphaFoldDB" id="A0A2T5HBH9"/>
<dbReference type="NCBIfam" id="TIGR01244">
    <property type="entry name" value="TIGR01244 family sulfur transferase"/>
    <property type="match status" value="1"/>
</dbReference>
<gene>
    <name evidence="3" type="ORF">C8N42_11370</name>
</gene>
<proteinExistence type="predicted"/>
<sequence length="182" mass="19917">MRIKRLNGMFTVATQVNLNKIRKIAEAGYKTIVCNRPDGEGADQPGFREVAQIARDLGLRTAYIPIALSGATAEDHAAFARVIEDMPKPILAYCRSGTRSMTLWSHWEQAASGDHRTERRVGTIARHHRAAGNRLSVDLCGQRGRAAASRASASMAFQSPFSTRSAGATQLPPTQSVLERER</sequence>
<evidence type="ECO:0000259" key="2">
    <source>
        <dbReference type="Pfam" id="PF04273"/>
    </source>
</evidence>
<feature type="region of interest" description="Disordered" evidence="1">
    <location>
        <begin position="161"/>
        <end position="182"/>
    </location>
</feature>
<name>A0A2T5HBH9_9RHOB</name>
<comment type="caution">
    <text evidence="3">The sequence shown here is derived from an EMBL/GenBank/DDBJ whole genome shotgun (WGS) entry which is preliminary data.</text>
</comment>
<organism evidence="3 4">
    <name type="scientific">Celeribacter persicus</name>
    <dbReference type="NCBI Taxonomy" id="1651082"/>
    <lineage>
        <taxon>Bacteria</taxon>
        <taxon>Pseudomonadati</taxon>
        <taxon>Pseudomonadota</taxon>
        <taxon>Alphaproteobacteria</taxon>
        <taxon>Rhodobacterales</taxon>
        <taxon>Roseobacteraceae</taxon>
        <taxon>Celeribacter</taxon>
    </lineage>
</organism>
<dbReference type="EMBL" id="QAOH01000013">
    <property type="protein sequence ID" value="PTQ68927.1"/>
    <property type="molecule type" value="Genomic_DNA"/>
</dbReference>
<dbReference type="InterPro" id="IPR029021">
    <property type="entry name" value="Prot-tyrosine_phosphatase-like"/>
</dbReference>
<evidence type="ECO:0000256" key="1">
    <source>
        <dbReference type="SAM" id="MobiDB-lite"/>
    </source>
</evidence>
<dbReference type="GO" id="GO:0016787">
    <property type="term" value="F:hydrolase activity"/>
    <property type="evidence" value="ECO:0007669"/>
    <property type="project" value="InterPro"/>
</dbReference>
<dbReference type="OrthoDB" id="9805710at2"/>
<keyword evidence="4" id="KW-1185">Reference proteome</keyword>
<evidence type="ECO:0000313" key="3">
    <source>
        <dbReference type="EMBL" id="PTQ68927.1"/>
    </source>
</evidence>
<dbReference type="Proteomes" id="UP000244077">
    <property type="component" value="Unassembled WGS sequence"/>
</dbReference>
<dbReference type="Pfam" id="PF04273">
    <property type="entry name" value="BLH_phosphatase"/>
    <property type="match status" value="1"/>
</dbReference>
<reference evidence="3 4" key="1">
    <citation type="submission" date="2018-04" db="EMBL/GenBank/DDBJ databases">
        <title>Genomic Encyclopedia of Archaeal and Bacterial Type Strains, Phase II (KMG-II): from individual species to whole genera.</title>
        <authorList>
            <person name="Goeker M."/>
        </authorList>
    </citation>
    <scope>NUCLEOTIDE SEQUENCE [LARGE SCALE GENOMIC DNA]</scope>
    <source>
        <strain evidence="3 4">DSM 100434</strain>
    </source>
</reference>
<feature type="domain" description="Beta-lactamase hydrolase-like protein phosphatase-like" evidence="2">
    <location>
        <begin position="6"/>
        <end position="106"/>
    </location>
</feature>
<dbReference type="InterPro" id="IPR005939">
    <property type="entry name" value="BLH_phosphatase-like"/>
</dbReference>
<evidence type="ECO:0000313" key="4">
    <source>
        <dbReference type="Proteomes" id="UP000244077"/>
    </source>
</evidence>